<gene>
    <name evidence="3" type="ORF">DWW32_08090</name>
    <name evidence="2" type="ORF">DWX92_04425</name>
</gene>
<dbReference type="EMBL" id="QRYQ01000015">
    <property type="protein sequence ID" value="RGU90745.1"/>
    <property type="molecule type" value="Genomic_DNA"/>
</dbReference>
<comment type="caution">
    <text evidence="3">The sequence shown here is derived from an EMBL/GenBank/DDBJ whole genome shotgun (WGS) entry which is preliminary data.</text>
</comment>
<reference evidence="4 5" key="1">
    <citation type="submission" date="2018-08" db="EMBL/GenBank/DDBJ databases">
        <title>A genome reference for cultivated species of the human gut microbiota.</title>
        <authorList>
            <person name="Zou Y."/>
            <person name="Xue W."/>
            <person name="Luo G."/>
        </authorList>
    </citation>
    <scope>NUCLEOTIDE SEQUENCE [LARGE SCALE GENOMIC DNA]</scope>
    <source>
        <strain evidence="3 4">AF15-20</strain>
        <strain evidence="2 5">AF22-10AC</strain>
    </source>
</reference>
<keyword evidence="1" id="KW-0812">Transmembrane</keyword>
<feature type="transmembrane region" description="Helical" evidence="1">
    <location>
        <begin position="88"/>
        <end position="107"/>
    </location>
</feature>
<feature type="transmembrane region" description="Helical" evidence="1">
    <location>
        <begin position="44"/>
        <end position="63"/>
    </location>
</feature>
<dbReference type="AlphaFoldDB" id="A0A395WAS1"/>
<feature type="transmembrane region" description="Helical" evidence="1">
    <location>
        <begin position="6"/>
        <end position="32"/>
    </location>
</feature>
<evidence type="ECO:0000313" key="4">
    <source>
        <dbReference type="Proteomes" id="UP000265489"/>
    </source>
</evidence>
<evidence type="ECO:0000256" key="1">
    <source>
        <dbReference type="SAM" id="Phobius"/>
    </source>
</evidence>
<evidence type="ECO:0000313" key="2">
    <source>
        <dbReference type="EMBL" id="RGS47278.1"/>
    </source>
</evidence>
<dbReference type="Proteomes" id="UP000285274">
    <property type="component" value="Unassembled WGS sequence"/>
</dbReference>
<sequence>MDLNIVLAVICGAVALVGAFCVVFQIYHMTVIDATARGLKHPKFWGVFTMSGNTSSSLLMYLIGRRKYPIVNMSESNSKELEKRKKSAGIGLLFLAIGVIGIICATLI</sequence>
<organism evidence="3 4">
    <name type="scientific">Holdemanella biformis</name>
    <dbReference type="NCBI Taxonomy" id="1735"/>
    <lineage>
        <taxon>Bacteria</taxon>
        <taxon>Bacillati</taxon>
        <taxon>Bacillota</taxon>
        <taxon>Erysipelotrichia</taxon>
        <taxon>Erysipelotrichales</taxon>
        <taxon>Erysipelotrichaceae</taxon>
        <taxon>Holdemanella</taxon>
    </lineage>
</organism>
<accession>A0A395WAS1</accession>
<dbReference type="Proteomes" id="UP000265489">
    <property type="component" value="Unassembled WGS sequence"/>
</dbReference>
<proteinExistence type="predicted"/>
<name>A0A395WAS1_9FIRM</name>
<keyword evidence="1" id="KW-0472">Membrane</keyword>
<dbReference type="GeneID" id="66579833"/>
<evidence type="ECO:0000313" key="3">
    <source>
        <dbReference type="EMBL" id="RGU90745.1"/>
    </source>
</evidence>
<evidence type="ECO:0000313" key="5">
    <source>
        <dbReference type="Proteomes" id="UP000285274"/>
    </source>
</evidence>
<dbReference type="RefSeq" id="WP_117995630.1">
    <property type="nucleotide sequence ID" value="NZ_QRVM01000014.1"/>
</dbReference>
<dbReference type="EMBL" id="QRVM01000014">
    <property type="protein sequence ID" value="RGS47278.1"/>
    <property type="molecule type" value="Genomic_DNA"/>
</dbReference>
<keyword evidence="1" id="KW-1133">Transmembrane helix</keyword>
<protein>
    <submittedName>
        <fullName evidence="3">Uncharacterized protein</fullName>
    </submittedName>
</protein>